<dbReference type="AlphaFoldDB" id="A0AAV7K574"/>
<evidence type="ECO:0000313" key="2">
    <source>
        <dbReference type="Proteomes" id="UP001165289"/>
    </source>
</evidence>
<proteinExistence type="predicted"/>
<sequence length="123" mass="14981">MIQMIHEQMLRLDQQQMNIKSGESEEWRSAIYSFKWRHSNSCMIHISEIYEINLTSAQMASWTHFDINTTQFFRHRRFHYLPILYWHCVCLLHEGFCDFRMQIFALFLQDQGSIQYLPIKGEE</sequence>
<evidence type="ECO:0000313" key="1">
    <source>
        <dbReference type="EMBL" id="KAI6655609.1"/>
    </source>
</evidence>
<reference evidence="1 2" key="1">
    <citation type="journal article" date="2023" name="BMC Biol.">
        <title>The compact genome of the sponge Oopsacas minuta (Hexactinellida) is lacking key metazoan core genes.</title>
        <authorList>
            <person name="Santini S."/>
            <person name="Schenkelaars Q."/>
            <person name="Jourda C."/>
            <person name="Duchesne M."/>
            <person name="Belahbib H."/>
            <person name="Rocher C."/>
            <person name="Selva M."/>
            <person name="Riesgo A."/>
            <person name="Vervoort M."/>
            <person name="Leys S.P."/>
            <person name="Kodjabachian L."/>
            <person name="Le Bivic A."/>
            <person name="Borchiellini C."/>
            <person name="Claverie J.M."/>
            <person name="Renard E."/>
        </authorList>
    </citation>
    <scope>NUCLEOTIDE SEQUENCE [LARGE SCALE GENOMIC DNA]</scope>
    <source>
        <strain evidence="1">SPO-2</strain>
    </source>
</reference>
<accession>A0AAV7K574</accession>
<name>A0AAV7K574_9METZ</name>
<organism evidence="1 2">
    <name type="scientific">Oopsacas minuta</name>
    <dbReference type="NCBI Taxonomy" id="111878"/>
    <lineage>
        <taxon>Eukaryota</taxon>
        <taxon>Metazoa</taxon>
        <taxon>Porifera</taxon>
        <taxon>Hexactinellida</taxon>
        <taxon>Hexasterophora</taxon>
        <taxon>Lyssacinosida</taxon>
        <taxon>Leucopsacidae</taxon>
        <taxon>Oopsacas</taxon>
    </lineage>
</organism>
<keyword evidence="2" id="KW-1185">Reference proteome</keyword>
<dbReference type="Proteomes" id="UP001165289">
    <property type="component" value="Unassembled WGS sequence"/>
</dbReference>
<protein>
    <submittedName>
        <fullName evidence="1">Uncharacterized protein</fullName>
    </submittedName>
</protein>
<dbReference type="EMBL" id="JAKMXF010000188">
    <property type="protein sequence ID" value="KAI6655609.1"/>
    <property type="molecule type" value="Genomic_DNA"/>
</dbReference>
<comment type="caution">
    <text evidence="1">The sequence shown here is derived from an EMBL/GenBank/DDBJ whole genome shotgun (WGS) entry which is preliminary data.</text>
</comment>
<gene>
    <name evidence="1" type="ORF">LOD99_2107</name>
</gene>